<dbReference type="EMBL" id="CASHTH010001749">
    <property type="protein sequence ID" value="CAI8019382.1"/>
    <property type="molecule type" value="Genomic_DNA"/>
</dbReference>
<protein>
    <submittedName>
        <fullName evidence="3">Uncharacterized protein</fullName>
    </submittedName>
</protein>
<proteinExistence type="predicted"/>
<evidence type="ECO:0000313" key="3">
    <source>
        <dbReference type="EMBL" id="CAI8019382.1"/>
    </source>
</evidence>
<gene>
    <name evidence="3" type="ORF">GBAR_LOCUS11653</name>
</gene>
<organism evidence="3 4">
    <name type="scientific">Geodia barretti</name>
    <name type="common">Barrett's horny sponge</name>
    <dbReference type="NCBI Taxonomy" id="519541"/>
    <lineage>
        <taxon>Eukaryota</taxon>
        <taxon>Metazoa</taxon>
        <taxon>Porifera</taxon>
        <taxon>Demospongiae</taxon>
        <taxon>Heteroscleromorpha</taxon>
        <taxon>Tetractinellida</taxon>
        <taxon>Astrophorina</taxon>
        <taxon>Geodiidae</taxon>
        <taxon>Geodia</taxon>
    </lineage>
</organism>
<evidence type="ECO:0000313" key="4">
    <source>
        <dbReference type="Proteomes" id="UP001174909"/>
    </source>
</evidence>
<sequence>MVQKLNQELETLRHEFYQFQMRADAEKKSVERQLAKAKHDLSTIQGHCKSQSQRVQALQDTVQDSNQEYVNFPPGSSISRPMALSPVEKLPSNKGPIPTPRSVSVDPSRRGGGGGGLAAPDPHQQSLSMPPIPVKGEEDEEDISHGLEDDIHSRALEVVETGREFRLL</sequence>
<keyword evidence="1" id="KW-0175">Coiled coil</keyword>
<name>A0AA35RZM5_GEOBA</name>
<comment type="caution">
    <text evidence="3">The sequence shown here is derived from an EMBL/GenBank/DDBJ whole genome shotgun (WGS) entry which is preliminary data.</text>
</comment>
<accession>A0AA35RZM5</accession>
<keyword evidence="4" id="KW-1185">Reference proteome</keyword>
<reference evidence="3" key="1">
    <citation type="submission" date="2023-03" db="EMBL/GenBank/DDBJ databases">
        <authorList>
            <person name="Steffen K."/>
            <person name="Cardenas P."/>
        </authorList>
    </citation>
    <scope>NUCLEOTIDE SEQUENCE</scope>
</reference>
<dbReference type="Proteomes" id="UP001174909">
    <property type="component" value="Unassembled WGS sequence"/>
</dbReference>
<feature type="region of interest" description="Disordered" evidence="2">
    <location>
        <begin position="72"/>
        <end position="149"/>
    </location>
</feature>
<evidence type="ECO:0000256" key="2">
    <source>
        <dbReference type="SAM" id="MobiDB-lite"/>
    </source>
</evidence>
<evidence type="ECO:0000256" key="1">
    <source>
        <dbReference type="SAM" id="Coils"/>
    </source>
</evidence>
<feature type="coiled-coil region" evidence="1">
    <location>
        <begin position="2"/>
        <end position="68"/>
    </location>
</feature>
<dbReference type="AlphaFoldDB" id="A0AA35RZM5"/>
<dbReference type="Gene3D" id="1.20.1440.210">
    <property type="match status" value="1"/>
</dbReference>